<organism evidence="12 13">
    <name type="scientific">Platanthera zijinensis</name>
    <dbReference type="NCBI Taxonomy" id="2320716"/>
    <lineage>
        <taxon>Eukaryota</taxon>
        <taxon>Viridiplantae</taxon>
        <taxon>Streptophyta</taxon>
        <taxon>Embryophyta</taxon>
        <taxon>Tracheophyta</taxon>
        <taxon>Spermatophyta</taxon>
        <taxon>Magnoliopsida</taxon>
        <taxon>Liliopsida</taxon>
        <taxon>Asparagales</taxon>
        <taxon>Orchidaceae</taxon>
        <taxon>Orchidoideae</taxon>
        <taxon>Orchideae</taxon>
        <taxon>Orchidinae</taxon>
        <taxon>Platanthera</taxon>
    </lineage>
</organism>
<protein>
    <submittedName>
        <fullName evidence="12">Zinc finger protein ZAT5</fullName>
    </submittedName>
</protein>
<evidence type="ECO:0000256" key="1">
    <source>
        <dbReference type="ARBA" id="ARBA00004123"/>
    </source>
</evidence>
<dbReference type="GO" id="GO:0008270">
    <property type="term" value="F:zinc ion binding"/>
    <property type="evidence" value="ECO:0007669"/>
    <property type="project" value="UniProtKB-KW"/>
</dbReference>
<feature type="domain" description="C2H2-type" evidence="11">
    <location>
        <begin position="92"/>
        <end position="114"/>
    </location>
</feature>
<dbReference type="InterPro" id="IPR013087">
    <property type="entry name" value="Znf_C2H2_type"/>
</dbReference>
<dbReference type="InterPro" id="IPR036236">
    <property type="entry name" value="Znf_C2H2_sf"/>
</dbReference>
<keyword evidence="5" id="KW-0862">Zinc</keyword>
<dbReference type="Pfam" id="PF13912">
    <property type="entry name" value="zf-C2H2_6"/>
    <property type="match status" value="1"/>
</dbReference>
<evidence type="ECO:0000259" key="11">
    <source>
        <dbReference type="PROSITE" id="PS50157"/>
    </source>
</evidence>
<evidence type="ECO:0000256" key="3">
    <source>
        <dbReference type="ARBA" id="ARBA00022737"/>
    </source>
</evidence>
<keyword evidence="4 9" id="KW-0863">Zinc-finger</keyword>
<keyword evidence="3" id="KW-0677">Repeat</keyword>
<reference evidence="12 13" key="1">
    <citation type="journal article" date="2022" name="Nat. Plants">
        <title>Genomes of leafy and leafless Platanthera orchids illuminate the evolution of mycoheterotrophy.</title>
        <authorList>
            <person name="Li M.H."/>
            <person name="Liu K.W."/>
            <person name="Li Z."/>
            <person name="Lu H.C."/>
            <person name="Ye Q.L."/>
            <person name="Zhang D."/>
            <person name="Wang J.Y."/>
            <person name="Li Y.F."/>
            <person name="Zhong Z.M."/>
            <person name="Liu X."/>
            <person name="Yu X."/>
            <person name="Liu D.K."/>
            <person name="Tu X.D."/>
            <person name="Liu B."/>
            <person name="Hao Y."/>
            <person name="Liao X.Y."/>
            <person name="Jiang Y.T."/>
            <person name="Sun W.H."/>
            <person name="Chen J."/>
            <person name="Chen Y.Q."/>
            <person name="Ai Y."/>
            <person name="Zhai J.W."/>
            <person name="Wu S.S."/>
            <person name="Zhou Z."/>
            <person name="Hsiao Y.Y."/>
            <person name="Wu W.L."/>
            <person name="Chen Y.Y."/>
            <person name="Lin Y.F."/>
            <person name="Hsu J.L."/>
            <person name="Li C.Y."/>
            <person name="Wang Z.W."/>
            <person name="Zhao X."/>
            <person name="Zhong W.Y."/>
            <person name="Ma X.K."/>
            <person name="Ma L."/>
            <person name="Huang J."/>
            <person name="Chen G.Z."/>
            <person name="Huang M.Z."/>
            <person name="Huang L."/>
            <person name="Peng D.H."/>
            <person name="Luo Y.B."/>
            <person name="Zou S.Q."/>
            <person name="Chen S.P."/>
            <person name="Lan S."/>
            <person name="Tsai W.C."/>
            <person name="Van de Peer Y."/>
            <person name="Liu Z.J."/>
        </authorList>
    </citation>
    <scope>NUCLEOTIDE SEQUENCE [LARGE SCALE GENOMIC DNA]</scope>
    <source>
        <strain evidence="12">Lor287</strain>
    </source>
</reference>
<gene>
    <name evidence="12" type="primary">ZAT5</name>
    <name evidence="12" type="ORF">KSP39_PZI013269</name>
</gene>
<evidence type="ECO:0000256" key="8">
    <source>
        <dbReference type="ARBA" id="ARBA00023242"/>
    </source>
</evidence>
<dbReference type="Proteomes" id="UP001418222">
    <property type="component" value="Unassembled WGS sequence"/>
</dbReference>
<keyword evidence="6" id="KW-0805">Transcription regulation</keyword>
<dbReference type="PROSITE" id="PS50157">
    <property type="entry name" value="ZINC_FINGER_C2H2_2"/>
    <property type="match status" value="1"/>
</dbReference>
<evidence type="ECO:0000256" key="4">
    <source>
        <dbReference type="ARBA" id="ARBA00022771"/>
    </source>
</evidence>
<evidence type="ECO:0000256" key="2">
    <source>
        <dbReference type="ARBA" id="ARBA00022723"/>
    </source>
</evidence>
<dbReference type="AlphaFoldDB" id="A0AAP0G3K5"/>
<dbReference type="PANTHER" id="PTHR26374:SF466">
    <property type="entry name" value="OS09G0122000 PROTEIN"/>
    <property type="match status" value="1"/>
</dbReference>
<keyword evidence="7" id="KW-0804">Transcription</keyword>
<evidence type="ECO:0000256" key="9">
    <source>
        <dbReference type="PROSITE-ProRule" id="PRU00042"/>
    </source>
</evidence>
<feature type="region of interest" description="Disordered" evidence="10">
    <location>
        <begin position="1"/>
        <end position="57"/>
    </location>
</feature>
<comment type="caution">
    <text evidence="12">The sequence shown here is derived from an EMBL/GenBank/DDBJ whole genome shotgun (WGS) entry which is preliminary data.</text>
</comment>
<evidence type="ECO:0000256" key="7">
    <source>
        <dbReference type="ARBA" id="ARBA00023163"/>
    </source>
</evidence>
<dbReference type="GO" id="GO:0005634">
    <property type="term" value="C:nucleus"/>
    <property type="evidence" value="ECO:0007669"/>
    <property type="project" value="UniProtKB-SubCell"/>
</dbReference>
<evidence type="ECO:0000313" key="13">
    <source>
        <dbReference type="Proteomes" id="UP001418222"/>
    </source>
</evidence>
<keyword evidence="13" id="KW-1185">Reference proteome</keyword>
<dbReference type="EMBL" id="JBBWWQ010000011">
    <property type="protein sequence ID" value="KAK8935613.1"/>
    <property type="molecule type" value="Genomic_DNA"/>
</dbReference>
<sequence length="175" mass="18257">MEAQEDANSSSSTGDSLCAQAVIKRKRTKRRRTLPVPPPSAAASSASSGTTTNEEEEDMANCLILLAQGRTQLQPMAFLSIGGGGGGKPRTHECSICRAEFSSGQALGGHMRRHRPAVFPEIGGECKSQKSGFSLDLNLPAPGEDEPFGSAGAGGPENSLVFSQSPAVALVDCYY</sequence>
<feature type="compositionally biased region" description="Polar residues" evidence="10">
    <location>
        <begin position="1"/>
        <end position="15"/>
    </location>
</feature>
<name>A0AAP0G3K5_9ASPA</name>
<evidence type="ECO:0000313" key="12">
    <source>
        <dbReference type="EMBL" id="KAK8935613.1"/>
    </source>
</evidence>
<evidence type="ECO:0000256" key="6">
    <source>
        <dbReference type="ARBA" id="ARBA00023015"/>
    </source>
</evidence>
<evidence type="ECO:0000256" key="10">
    <source>
        <dbReference type="SAM" id="MobiDB-lite"/>
    </source>
</evidence>
<dbReference type="PANTHER" id="PTHR26374">
    <property type="entry name" value="ZINC FINGER PROTEIN ZAT5"/>
    <property type="match status" value="1"/>
</dbReference>
<keyword evidence="2" id="KW-0479">Metal-binding</keyword>
<dbReference type="SUPFAM" id="SSF57667">
    <property type="entry name" value="beta-beta-alpha zinc fingers"/>
    <property type="match status" value="1"/>
</dbReference>
<keyword evidence="8" id="KW-0539">Nucleus</keyword>
<feature type="compositionally biased region" description="Basic residues" evidence="10">
    <location>
        <begin position="23"/>
        <end position="33"/>
    </location>
</feature>
<proteinExistence type="predicted"/>
<accession>A0AAP0G3K5</accession>
<dbReference type="PROSITE" id="PS00028">
    <property type="entry name" value="ZINC_FINGER_C2H2_1"/>
    <property type="match status" value="1"/>
</dbReference>
<evidence type="ECO:0000256" key="5">
    <source>
        <dbReference type="ARBA" id="ARBA00022833"/>
    </source>
</evidence>
<comment type="subcellular location">
    <subcellularLocation>
        <location evidence="1">Nucleus</location>
    </subcellularLocation>
</comment>